<dbReference type="Pfam" id="PF04286">
    <property type="entry name" value="DUF445"/>
    <property type="match status" value="1"/>
</dbReference>
<dbReference type="Proteomes" id="UP000184310">
    <property type="component" value="Unassembled WGS sequence"/>
</dbReference>
<reference evidence="2 3" key="1">
    <citation type="submission" date="2016-11" db="EMBL/GenBank/DDBJ databases">
        <authorList>
            <person name="Jaros S."/>
            <person name="Januszkiewicz K."/>
            <person name="Wedrychowicz H."/>
        </authorList>
    </citation>
    <scope>NUCLEOTIDE SEQUENCE [LARGE SCALE GENOMIC DNA]</scope>
    <source>
        <strain evidence="2 3">DSM 21758</strain>
    </source>
</reference>
<dbReference type="PANTHER" id="PTHR38442">
    <property type="entry name" value="INNER MEMBRANE PROTEIN-RELATED"/>
    <property type="match status" value="1"/>
</dbReference>
<protein>
    <submittedName>
        <fullName evidence="2">Uncharacterized membrane-anchored protein YjiN, DUF445 family</fullName>
    </submittedName>
</protein>
<gene>
    <name evidence="2" type="ORF">SAMN02745163_01514</name>
</gene>
<keyword evidence="1" id="KW-0812">Transmembrane</keyword>
<evidence type="ECO:0000313" key="3">
    <source>
        <dbReference type="Proteomes" id="UP000184310"/>
    </source>
</evidence>
<dbReference type="RefSeq" id="WP_072986071.1">
    <property type="nucleotide sequence ID" value="NZ_FQZB01000007.1"/>
</dbReference>
<dbReference type="InterPro" id="IPR007383">
    <property type="entry name" value="DUF445"/>
</dbReference>
<dbReference type="AlphaFoldDB" id="A0A1M6HLC0"/>
<evidence type="ECO:0000313" key="2">
    <source>
        <dbReference type="EMBL" id="SHJ23008.1"/>
    </source>
</evidence>
<keyword evidence="1" id="KW-0472">Membrane</keyword>
<name>A0A1M6HLC0_9CLOT</name>
<dbReference type="OrthoDB" id="9769590at2"/>
<dbReference type="EMBL" id="FQZB01000007">
    <property type="protein sequence ID" value="SHJ23008.1"/>
    <property type="molecule type" value="Genomic_DNA"/>
</dbReference>
<keyword evidence="1" id="KW-1133">Transmembrane helix</keyword>
<evidence type="ECO:0000256" key="1">
    <source>
        <dbReference type="SAM" id="Phobius"/>
    </source>
</evidence>
<keyword evidence="3" id="KW-1185">Reference proteome</keyword>
<feature type="transmembrane region" description="Helical" evidence="1">
    <location>
        <begin position="7"/>
        <end position="28"/>
    </location>
</feature>
<sequence>MNYKRKANIALGISVIFFCICITLRYFYRDMVLFKLMLFVSEASLVGGIADWFAVTALFTKPLGFSYHTEIIPRNRKSIINSTAKLVETDLLSKETLQKQIGNLSVTQKIINYIDNDRSKKSKYIDKITKMIINYISKKDLKEVTDYIENIMKEEGKNINLADKLKDFIKNKFIYENRAKWAQNFLNKLSTEEGNEKLLIISQKILNSNEEGSSFSLNSLFKKLNISVAEDLADVIKTQLQKILTNLIEEDSTLSQVCVENIIKSIDSIELSPNSIEEWKLSILEKADFKPIIKSQLSILINTKVISDILEKLWDYFKENTSIKNVIDKNIRDMICDILEKKHNVIGNIASDTLNSFTDEKLNQFIEEKAGEDLQWIRINGSVLGGCIGLVLFAFLNLIFEPYVSPIIRGLLF</sequence>
<dbReference type="STRING" id="1121302.SAMN02745163_01514"/>
<accession>A0A1M6HLC0</accession>
<dbReference type="PANTHER" id="PTHR38442:SF1">
    <property type="entry name" value="INNER MEMBRANE PROTEIN"/>
    <property type="match status" value="1"/>
</dbReference>
<organism evidence="2 3">
    <name type="scientific">Clostridium cavendishii DSM 21758</name>
    <dbReference type="NCBI Taxonomy" id="1121302"/>
    <lineage>
        <taxon>Bacteria</taxon>
        <taxon>Bacillati</taxon>
        <taxon>Bacillota</taxon>
        <taxon>Clostridia</taxon>
        <taxon>Eubacteriales</taxon>
        <taxon>Clostridiaceae</taxon>
        <taxon>Clostridium</taxon>
    </lineage>
</organism>
<proteinExistence type="predicted"/>
<dbReference type="GO" id="GO:0005886">
    <property type="term" value="C:plasma membrane"/>
    <property type="evidence" value="ECO:0007669"/>
    <property type="project" value="TreeGrafter"/>
</dbReference>